<comment type="caution">
    <text evidence="2">The sequence shown here is derived from an EMBL/GenBank/DDBJ whole genome shotgun (WGS) entry which is preliminary data.</text>
</comment>
<dbReference type="RefSeq" id="WP_345884752.1">
    <property type="nucleotide sequence ID" value="NZ_JBDFRB010000006.1"/>
</dbReference>
<organism evidence="2 3">
    <name type="scientific">Sinomonas halotolerans</name>
    <dbReference type="NCBI Taxonomy" id="1644133"/>
    <lineage>
        <taxon>Bacteria</taxon>
        <taxon>Bacillati</taxon>
        <taxon>Actinomycetota</taxon>
        <taxon>Actinomycetes</taxon>
        <taxon>Micrococcales</taxon>
        <taxon>Micrococcaceae</taxon>
        <taxon>Sinomonas</taxon>
    </lineage>
</organism>
<keyword evidence="3" id="KW-1185">Reference proteome</keyword>
<evidence type="ECO:0000256" key="1">
    <source>
        <dbReference type="SAM" id="MobiDB-lite"/>
    </source>
</evidence>
<protein>
    <submittedName>
        <fullName evidence="2">Uncharacterized protein</fullName>
    </submittedName>
</protein>
<sequence length="89" mass="9084">MPPFRVPGYWKAGSPISTATGRRPVGVPTSAASMSLEVPAAARATTAGSRASGRASGGGEGDGEAQARDEAHVSRPAARARERRRRGVA</sequence>
<feature type="compositionally biased region" description="Low complexity" evidence="1">
    <location>
        <begin position="40"/>
        <end position="54"/>
    </location>
</feature>
<reference evidence="2 3" key="1">
    <citation type="submission" date="2024-05" db="EMBL/GenBank/DDBJ databases">
        <title>Sinomonas sp. nov., isolated from a waste landfill.</title>
        <authorList>
            <person name="Zhao Y."/>
        </authorList>
    </citation>
    <scope>NUCLEOTIDE SEQUENCE [LARGE SCALE GENOMIC DNA]</scope>
    <source>
        <strain evidence="2 3">CCTCC AB2014300</strain>
    </source>
</reference>
<name>A0ABU9X2E6_9MICC</name>
<accession>A0ABU9X2E6</accession>
<gene>
    <name evidence="2" type="ORF">ABCQ75_08620</name>
</gene>
<proteinExistence type="predicted"/>
<evidence type="ECO:0000313" key="2">
    <source>
        <dbReference type="EMBL" id="MEN2744605.1"/>
    </source>
</evidence>
<dbReference type="Proteomes" id="UP001422074">
    <property type="component" value="Unassembled WGS sequence"/>
</dbReference>
<feature type="region of interest" description="Disordered" evidence="1">
    <location>
        <begin position="1"/>
        <end position="89"/>
    </location>
</feature>
<evidence type="ECO:0000313" key="3">
    <source>
        <dbReference type="Proteomes" id="UP001422074"/>
    </source>
</evidence>
<dbReference type="EMBL" id="JBDFRB010000006">
    <property type="protein sequence ID" value="MEN2744605.1"/>
    <property type="molecule type" value="Genomic_DNA"/>
</dbReference>